<keyword evidence="3" id="KW-1185">Reference proteome</keyword>
<evidence type="ECO:0000313" key="2">
    <source>
        <dbReference type="EMBL" id="NKQ56350.1"/>
    </source>
</evidence>
<reference evidence="2 3" key="1">
    <citation type="submission" date="2020-04" db="EMBL/GenBank/DDBJ databases">
        <title>Novel species.</title>
        <authorList>
            <person name="Teo W.F.A."/>
            <person name="Lipun K."/>
            <person name="Srisuk N."/>
            <person name="Duangmal K."/>
        </authorList>
    </citation>
    <scope>NUCLEOTIDE SEQUENCE [LARGE SCALE GENOMIC DNA]</scope>
    <source>
        <strain evidence="2 3">K13G38</strain>
    </source>
</reference>
<gene>
    <name evidence="2" type="ORF">HFP15_26075</name>
</gene>
<dbReference type="Proteomes" id="UP000715441">
    <property type="component" value="Unassembled WGS sequence"/>
</dbReference>
<protein>
    <submittedName>
        <fullName evidence="2">Uncharacterized protein</fullName>
    </submittedName>
</protein>
<feature type="transmembrane region" description="Helical" evidence="1">
    <location>
        <begin position="82"/>
        <end position="102"/>
    </location>
</feature>
<accession>A0ABX1JD92</accession>
<feature type="transmembrane region" description="Helical" evidence="1">
    <location>
        <begin position="22"/>
        <end position="44"/>
    </location>
</feature>
<feature type="transmembrane region" description="Helical" evidence="1">
    <location>
        <begin position="157"/>
        <end position="176"/>
    </location>
</feature>
<feature type="transmembrane region" description="Helical" evidence="1">
    <location>
        <begin position="109"/>
        <end position="137"/>
    </location>
</feature>
<name>A0ABX1JD92_9PSEU</name>
<keyword evidence="1" id="KW-1133">Transmembrane helix</keyword>
<organism evidence="2 3">
    <name type="scientific">Amycolatopsis acididurans</name>
    <dbReference type="NCBI Taxonomy" id="2724524"/>
    <lineage>
        <taxon>Bacteria</taxon>
        <taxon>Bacillati</taxon>
        <taxon>Actinomycetota</taxon>
        <taxon>Actinomycetes</taxon>
        <taxon>Pseudonocardiales</taxon>
        <taxon>Pseudonocardiaceae</taxon>
        <taxon>Amycolatopsis</taxon>
    </lineage>
</organism>
<evidence type="ECO:0000313" key="3">
    <source>
        <dbReference type="Proteomes" id="UP000715441"/>
    </source>
</evidence>
<evidence type="ECO:0000256" key="1">
    <source>
        <dbReference type="SAM" id="Phobius"/>
    </source>
</evidence>
<keyword evidence="1" id="KW-0812">Transmembrane</keyword>
<dbReference type="RefSeq" id="WP_168519390.1">
    <property type="nucleotide sequence ID" value="NZ_JAAXLS010000022.1"/>
</dbReference>
<keyword evidence="1" id="KW-0472">Membrane</keyword>
<sequence>MTEGETAVTERRSQSPVVRTRLFGAAAALAAAVLAVVGSFLPLVSGELSLMGGPAARISVTGWEVTAGGATPSAGHVAENGIPLTIAAALLGIAVLMIIAAAQRAAPAAVGFAALLAGSVAAAFLVGVLATVAVQVVNLRGTIQAADGASAALGAGFWLVLAAGVLASAAVVLIALPVRGNRLPGPPGDSPER</sequence>
<dbReference type="EMBL" id="JAAXLS010000022">
    <property type="protein sequence ID" value="NKQ56350.1"/>
    <property type="molecule type" value="Genomic_DNA"/>
</dbReference>
<proteinExistence type="predicted"/>
<comment type="caution">
    <text evidence="2">The sequence shown here is derived from an EMBL/GenBank/DDBJ whole genome shotgun (WGS) entry which is preliminary data.</text>
</comment>